<accession>A0A9Q4DTD7</accession>
<dbReference type="InterPro" id="IPR011051">
    <property type="entry name" value="RmlC_Cupin_sf"/>
</dbReference>
<evidence type="ECO:0000256" key="4">
    <source>
        <dbReference type="ARBA" id="ARBA00022723"/>
    </source>
</evidence>
<evidence type="ECO:0000256" key="6">
    <source>
        <dbReference type="ARBA" id="ARBA00023235"/>
    </source>
</evidence>
<dbReference type="InterPro" id="IPR014710">
    <property type="entry name" value="RmlC-like_jellyroll"/>
</dbReference>
<feature type="domain" description="Phosphomannose isomerase type I catalytic" evidence="10">
    <location>
        <begin position="8"/>
        <end position="106"/>
    </location>
</feature>
<comment type="similarity">
    <text evidence="2 7">Belongs to the mannose-6-phosphate isomerase type 1 family.</text>
</comment>
<dbReference type="AlphaFoldDB" id="A0A9Q4DTD7"/>
<evidence type="ECO:0000256" key="7">
    <source>
        <dbReference type="PIRNR" id="PIRNR036894"/>
    </source>
</evidence>
<evidence type="ECO:0000259" key="11">
    <source>
        <dbReference type="Pfam" id="PF21621"/>
    </source>
</evidence>
<dbReference type="Pfam" id="PF21621">
    <property type="entry name" value="MPI_cupin_dom"/>
    <property type="match status" value="1"/>
</dbReference>
<evidence type="ECO:0000256" key="3">
    <source>
        <dbReference type="ARBA" id="ARBA00011956"/>
    </source>
</evidence>
<evidence type="ECO:0000256" key="2">
    <source>
        <dbReference type="ARBA" id="ARBA00010772"/>
    </source>
</evidence>
<evidence type="ECO:0000313" key="12">
    <source>
        <dbReference type="EMBL" id="MCY8122121.1"/>
    </source>
</evidence>
<keyword evidence="5 7" id="KW-0862">Zinc</keyword>
<feature type="binding site" evidence="8">
    <location>
        <position position="115"/>
    </location>
    <ligand>
        <name>Zn(2+)</name>
        <dbReference type="ChEBI" id="CHEBI:29105"/>
    </ligand>
</feature>
<gene>
    <name evidence="12" type="primary">manA</name>
    <name evidence="12" type="ORF">MOC45_16235</name>
</gene>
<dbReference type="Pfam" id="PF20511">
    <property type="entry name" value="PMI_typeI_cat"/>
    <property type="match status" value="1"/>
</dbReference>
<dbReference type="PANTHER" id="PTHR42742:SF3">
    <property type="entry name" value="FRUCTOKINASE"/>
    <property type="match status" value="1"/>
</dbReference>
<dbReference type="InterPro" id="IPR046457">
    <property type="entry name" value="PMI_typeI_cat"/>
</dbReference>
<feature type="domain" description="Mannose-6-phosphate isomerase cupin" evidence="11">
    <location>
        <begin position="238"/>
        <end position="314"/>
    </location>
</feature>
<comment type="caution">
    <text evidence="12">The sequence shown here is derived from an EMBL/GenBank/DDBJ whole genome shotgun (WGS) entry which is preliminary data.</text>
</comment>
<evidence type="ECO:0000256" key="9">
    <source>
        <dbReference type="PIRSR" id="PIRSR036894-2"/>
    </source>
</evidence>
<comment type="catalytic activity">
    <reaction evidence="1 7">
        <text>D-mannose 6-phosphate = D-fructose 6-phosphate</text>
        <dbReference type="Rhea" id="RHEA:12356"/>
        <dbReference type="ChEBI" id="CHEBI:58735"/>
        <dbReference type="ChEBI" id="CHEBI:61527"/>
        <dbReference type="EC" id="5.3.1.8"/>
    </reaction>
</comment>
<keyword evidence="6 7" id="KW-0413">Isomerase</keyword>
<dbReference type="InterPro" id="IPR014628">
    <property type="entry name" value="Man6P_isomerase_Firm_short"/>
</dbReference>
<dbReference type="EMBL" id="JALANJ010000026">
    <property type="protein sequence ID" value="MCY8122121.1"/>
    <property type="molecule type" value="Genomic_DNA"/>
</dbReference>
<dbReference type="FunFam" id="2.60.120.10:FF:000070">
    <property type="entry name" value="Mannose-6-phosphate isomerase"/>
    <property type="match status" value="1"/>
</dbReference>
<evidence type="ECO:0000256" key="8">
    <source>
        <dbReference type="PIRSR" id="PIRSR036894-1"/>
    </source>
</evidence>
<dbReference type="RefSeq" id="WP_003224708.1">
    <property type="nucleotide sequence ID" value="NZ_CBCRWV010000004.1"/>
</dbReference>
<dbReference type="InterPro" id="IPR051804">
    <property type="entry name" value="Carb_Metab_Reg_Kinase/Isom"/>
</dbReference>
<evidence type="ECO:0000256" key="5">
    <source>
        <dbReference type="ARBA" id="ARBA00022833"/>
    </source>
</evidence>
<dbReference type="Gene3D" id="2.60.120.10">
    <property type="entry name" value="Jelly Rolls"/>
    <property type="match status" value="2"/>
</dbReference>
<dbReference type="SUPFAM" id="SSF51182">
    <property type="entry name" value="RmlC-like cupins"/>
    <property type="match status" value="1"/>
</dbReference>
<dbReference type="GO" id="GO:0005975">
    <property type="term" value="P:carbohydrate metabolic process"/>
    <property type="evidence" value="ECO:0007669"/>
    <property type="project" value="UniProtKB-UniRule"/>
</dbReference>
<proteinExistence type="inferred from homology"/>
<name>A0A9Q4DTD7_BACSC</name>
<dbReference type="GO" id="GO:0008270">
    <property type="term" value="F:zinc ion binding"/>
    <property type="evidence" value="ECO:0007669"/>
    <property type="project" value="UniProtKB-UniRule"/>
</dbReference>
<feature type="binding site" evidence="8">
    <location>
        <position position="97"/>
    </location>
    <ligand>
        <name>Zn(2+)</name>
        <dbReference type="ChEBI" id="CHEBI:29105"/>
    </ligand>
</feature>
<dbReference type="PIRSF" id="PIRSF036894">
    <property type="entry name" value="PMI_Firm_short"/>
    <property type="match status" value="1"/>
</dbReference>
<evidence type="ECO:0000259" key="10">
    <source>
        <dbReference type="Pfam" id="PF20511"/>
    </source>
</evidence>
<dbReference type="NCBIfam" id="TIGR00218">
    <property type="entry name" value="manA"/>
    <property type="match status" value="2"/>
</dbReference>
<sequence>MTTEPLFFKPVFKERIWGGTALSAFGYHIPSERTGECWAFAAHKNGQSVVQNGMYKGFTLCELWAHHRYLFGQLEGDRFPLLTKILDADQDLSVQVHPNDEFAKIHENGELGKTECWYIIDCEKDAEIIYGHNAKTKEELISMIDLGEWDKLLRRVKVKPGDFFYVPSGTVHAIGKGILVLETQQNSDTTYRLYDYERKDAEGNTRKLHLEKSIEVIEVPSILDRQTVHHEQIEELFITTLIKCAYFSVEKWNISGAASLQQQKPFLLISVIEGEGRMISSGYVNGFKKGDHMLLPYGFGEFKLEGQAECIVSHL</sequence>
<reference evidence="12" key="1">
    <citation type="submission" date="2022-02" db="EMBL/GenBank/DDBJ databases">
        <title>Crop Bioprotection Bacillus Genome Sequencing.</title>
        <authorList>
            <person name="Dunlap C."/>
        </authorList>
    </citation>
    <scope>NUCLEOTIDE SEQUENCE</scope>
    <source>
        <strain evidence="12">M18B4</strain>
    </source>
</reference>
<organism evidence="12 13">
    <name type="scientific">Bacillus spizizenii</name>
    <name type="common">Bacillus subtilis subsp. spizizenii</name>
    <dbReference type="NCBI Taxonomy" id="96241"/>
    <lineage>
        <taxon>Bacteria</taxon>
        <taxon>Bacillati</taxon>
        <taxon>Bacillota</taxon>
        <taxon>Bacilli</taxon>
        <taxon>Bacillales</taxon>
        <taxon>Bacillaceae</taxon>
        <taxon>Bacillus</taxon>
    </lineage>
</organism>
<dbReference type="PANTHER" id="PTHR42742">
    <property type="entry name" value="TRANSCRIPTIONAL REPRESSOR MPRA"/>
    <property type="match status" value="1"/>
</dbReference>
<dbReference type="InterPro" id="IPR001250">
    <property type="entry name" value="Man6P_Isoase-1"/>
</dbReference>
<dbReference type="GO" id="GO:0004476">
    <property type="term" value="F:mannose-6-phosphate isomerase activity"/>
    <property type="evidence" value="ECO:0007669"/>
    <property type="project" value="UniProtKB-UniRule"/>
</dbReference>
<protein>
    <recommendedName>
        <fullName evidence="3 7">Mannose-6-phosphate isomerase</fullName>
        <ecNumber evidence="3 7">5.3.1.8</ecNumber>
    </recommendedName>
</protein>
<evidence type="ECO:0000313" key="13">
    <source>
        <dbReference type="Proteomes" id="UP001070352"/>
    </source>
</evidence>
<dbReference type="CDD" id="cd07010">
    <property type="entry name" value="cupin_PMI_type_I_N_bac"/>
    <property type="match status" value="1"/>
</dbReference>
<comment type="cofactor">
    <cofactor evidence="8">
        <name>Zn(2+)</name>
        <dbReference type="ChEBI" id="CHEBI:29105"/>
    </cofactor>
    <text evidence="8">Binds 1 zinc ion per subunit.</text>
</comment>
<keyword evidence="4 7" id="KW-0479">Metal-binding</keyword>
<feature type="binding site" evidence="8">
    <location>
        <position position="172"/>
    </location>
    <ligand>
        <name>Zn(2+)</name>
        <dbReference type="ChEBI" id="CHEBI:29105"/>
    </ligand>
</feature>
<dbReference type="EC" id="5.3.1.8" evidence="3 7"/>
<feature type="active site" evidence="9">
    <location>
        <position position="192"/>
    </location>
</feature>
<dbReference type="Proteomes" id="UP001070352">
    <property type="component" value="Unassembled WGS sequence"/>
</dbReference>
<dbReference type="InterPro" id="IPR049071">
    <property type="entry name" value="MPI_cupin_dom"/>
</dbReference>
<evidence type="ECO:0000256" key="1">
    <source>
        <dbReference type="ARBA" id="ARBA00000757"/>
    </source>
</evidence>